<dbReference type="Proteomes" id="UP001500121">
    <property type="component" value="Unassembled WGS sequence"/>
</dbReference>
<dbReference type="Gene3D" id="3.40.50.1240">
    <property type="entry name" value="Phosphoglycerate mutase-like"/>
    <property type="match status" value="1"/>
</dbReference>
<protein>
    <submittedName>
        <fullName evidence="1">Histidine phosphatase family protein</fullName>
    </submittedName>
</protein>
<keyword evidence="2" id="KW-1185">Reference proteome</keyword>
<dbReference type="SMART" id="SM00855">
    <property type="entry name" value="PGAM"/>
    <property type="match status" value="1"/>
</dbReference>
<dbReference type="InterPro" id="IPR050275">
    <property type="entry name" value="PGM_Phosphatase"/>
</dbReference>
<dbReference type="SUPFAM" id="SSF53254">
    <property type="entry name" value="Phosphoglycerate mutase-like"/>
    <property type="match status" value="1"/>
</dbReference>
<reference evidence="2" key="1">
    <citation type="journal article" date="2019" name="Int. J. Syst. Evol. Microbiol.">
        <title>The Global Catalogue of Microorganisms (GCM) 10K type strain sequencing project: providing services to taxonomists for standard genome sequencing and annotation.</title>
        <authorList>
            <consortium name="The Broad Institute Genomics Platform"/>
            <consortium name="The Broad Institute Genome Sequencing Center for Infectious Disease"/>
            <person name="Wu L."/>
            <person name="Ma J."/>
        </authorList>
    </citation>
    <scope>NUCLEOTIDE SEQUENCE [LARGE SCALE GENOMIC DNA]</scope>
    <source>
        <strain evidence="2">JCM 19015</strain>
    </source>
</reference>
<dbReference type="PANTHER" id="PTHR48100">
    <property type="entry name" value="BROAD-SPECIFICITY PHOSPHATASE YOR283W-RELATED"/>
    <property type="match status" value="1"/>
</dbReference>
<gene>
    <name evidence="1" type="ORF">GCM10025783_19210</name>
</gene>
<dbReference type="InterPro" id="IPR013078">
    <property type="entry name" value="His_Pase_superF_clade-1"/>
</dbReference>
<comment type="caution">
    <text evidence="1">The sequence shown here is derived from an EMBL/GenBank/DDBJ whole genome shotgun (WGS) entry which is preliminary data.</text>
</comment>
<proteinExistence type="predicted"/>
<sequence>MARLILVRHGQTRSNVHGLLDTAAPGPGLTELGRQQAAALVDVLAAERIDRVVASPLTRTVETATPLAEARGLPLLQDDGLREVLAGGLEMRADRDGHLAYLGTVFSWVSGDLDAAMPGLPETGASFFERYDRAVEAALHGAEAVVCVSHGAAIRTWAASRAVNADGDFGAEHGLPNTGVVVLERDGDGPWRMDAWLGRRLPSADADPTGAPIA</sequence>
<dbReference type="CDD" id="cd07067">
    <property type="entry name" value="HP_PGM_like"/>
    <property type="match status" value="1"/>
</dbReference>
<organism evidence="1 2">
    <name type="scientific">Amnibacterium soli</name>
    <dbReference type="NCBI Taxonomy" id="1282736"/>
    <lineage>
        <taxon>Bacteria</taxon>
        <taxon>Bacillati</taxon>
        <taxon>Actinomycetota</taxon>
        <taxon>Actinomycetes</taxon>
        <taxon>Micrococcales</taxon>
        <taxon>Microbacteriaceae</taxon>
        <taxon>Amnibacterium</taxon>
    </lineage>
</organism>
<name>A0ABP8Z5U9_9MICO</name>
<accession>A0ABP8Z5U9</accession>
<dbReference type="PANTHER" id="PTHR48100:SF58">
    <property type="entry name" value="PE-PGRS FAMILY PROTEIN PE_PGRS11"/>
    <property type="match status" value="1"/>
</dbReference>
<dbReference type="InterPro" id="IPR029033">
    <property type="entry name" value="His_PPase_superfam"/>
</dbReference>
<dbReference type="Pfam" id="PF00300">
    <property type="entry name" value="His_Phos_1"/>
    <property type="match status" value="1"/>
</dbReference>
<dbReference type="InterPro" id="IPR001345">
    <property type="entry name" value="PG/BPGM_mutase_AS"/>
</dbReference>
<dbReference type="PROSITE" id="PS00175">
    <property type="entry name" value="PG_MUTASE"/>
    <property type="match status" value="1"/>
</dbReference>
<dbReference type="RefSeq" id="WP_345480933.1">
    <property type="nucleotide sequence ID" value="NZ_BAABLP010000004.1"/>
</dbReference>
<evidence type="ECO:0000313" key="2">
    <source>
        <dbReference type="Proteomes" id="UP001500121"/>
    </source>
</evidence>
<evidence type="ECO:0000313" key="1">
    <source>
        <dbReference type="EMBL" id="GAA4747267.1"/>
    </source>
</evidence>
<dbReference type="EMBL" id="BAABLP010000004">
    <property type="protein sequence ID" value="GAA4747267.1"/>
    <property type="molecule type" value="Genomic_DNA"/>
</dbReference>